<protein>
    <submittedName>
        <fullName evidence="3">Uncharacterized protein</fullName>
    </submittedName>
</protein>
<feature type="region of interest" description="Disordered" evidence="1">
    <location>
        <begin position="155"/>
        <end position="177"/>
    </location>
</feature>
<evidence type="ECO:0000313" key="3">
    <source>
        <dbReference type="EMBL" id="XAN06632.1"/>
    </source>
</evidence>
<feature type="region of interest" description="Disordered" evidence="1">
    <location>
        <begin position="1"/>
        <end position="115"/>
    </location>
</feature>
<name>A0ABZ3FP41_9ACTN</name>
<keyword evidence="2" id="KW-1133">Transmembrane helix</keyword>
<keyword evidence="2" id="KW-0812">Transmembrane</keyword>
<sequence length="375" mass="40275">MNDGNRNWGGFPASGSSADGPPNPPQGQGWTHQPGHGNPQGQQFPSGQQFPQHRGLPPQHQPQPSSQGQQHPGYPGPQNPGYPGPQNQGPNHPGPPGPNYPGHYPNNLPPAHINPTSKSRTPLIIGISAGAVVLIAAIVVALVMLRPGQTTVAAGQGSTATATPSQSSPSASATTPLSDAYTIRTDSQFGDNRDTHGWTCEGNDCRVENGKLRFTSIPEEGQRVINWWMLPERGWREDAVKRSRVTLQGLTFDEGEPMVNIKCAARIVDNRIVDAFQVEVYGEGTLAHYEMVDGEWQDAVSEDRIKGDTKNLGTVVVVCEERGPDFYVSIKIGDDLTSEVTYRNVNKSGATVFGYGGYGAKSEMSLSGITYEATR</sequence>
<dbReference type="EMBL" id="CP154795">
    <property type="protein sequence ID" value="XAN06632.1"/>
    <property type="molecule type" value="Genomic_DNA"/>
</dbReference>
<evidence type="ECO:0000313" key="4">
    <source>
        <dbReference type="Proteomes" id="UP001442841"/>
    </source>
</evidence>
<feature type="transmembrane region" description="Helical" evidence="2">
    <location>
        <begin position="123"/>
        <end position="145"/>
    </location>
</feature>
<reference evidence="3 4" key="1">
    <citation type="submission" date="2024-04" db="EMBL/GenBank/DDBJ databases">
        <title>Isolation of an actinomycete strain from pig manure.</title>
        <authorList>
            <person name="Gong T."/>
            <person name="Yu Z."/>
            <person name="An M."/>
            <person name="Wei C."/>
            <person name="Yang W."/>
            <person name="Liu L."/>
        </authorList>
    </citation>
    <scope>NUCLEOTIDE SEQUENCE [LARGE SCALE GENOMIC DNA]</scope>
    <source>
        <strain evidence="3 4">ZF39</strain>
    </source>
</reference>
<dbReference type="RefSeq" id="WP_425310941.1">
    <property type="nucleotide sequence ID" value="NZ_CP154795.1"/>
</dbReference>
<proteinExistence type="predicted"/>
<evidence type="ECO:0000256" key="1">
    <source>
        <dbReference type="SAM" id="MobiDB-lite"/>
    </source>
</evidence>
<dbReference type="Proteomes" id="UP001442841">
    <property type="component" value="Chromosome"/>
</dbReference>
<evidence type="ECO:0000256" key="2">
    <source>
        <dbReference type="SAM" id="Phobius"/>
    </source>
</evidence>
<gene>
    <name evidence="3" type="ORF">AADG42_04685</name>
</gene>
<feature type="compositionally biased region" description="Low complexity" evidence="1">
    <location>
        <begin position="32"/>
        <end position="73"/>
    </location>
</feature>
<feature type="compositionally biased region" description="Low complexity" evidence="1">
    <location>
        <begin position="100"/>
        <end position="110"/>
    </location>
</feature>
<keyword evidence="4" id="KW-1185">Reference proteome</keyword>
<feature type="compositionally biased region" description="Pro residues" evidence="1">
    <location>
        <begin position="74"/>
        <end position="83"/>
    </location>
</feature>
<keyword evidence="2" id="KW-0472">Membrane</keyword>
<feature type="compositionally biased region" description="Low complexity" evidence="1">
    <location>
        <begin position="158"/>
        <end position="177"/>
    </location>
</feature>
<organism evidence="3 4">
    <name type="scientific">Ammonicoccus fulvus</name>
    <dbReference type="NCBI Taxonomy" id="3138240"/>
    <lineage>
        <taxon>Bacteria</taxon>
        <taxon>Bacillati</taxon>
        <taxon>Actinomycetota</taxon>
        <taxon>Actinomycetes</taxon>
        <taxon>Propionibacteriales</taxon>
        <taxon>Propionibacteriaceae</taxon>
        <taxon>Ammonicoccus</taxon>
    </lineage>
</organism>
<dbReference type="CDD" id="cd21699">
    <property type="entry name" value="JMTM_APP_like"/>
    <property type="match status" value="1"/>
</dbReference>
<accession>A0ABZ3FP41</accession>